<sequence length="102" mass="11883">MFVWGGTVSGSPRAPWQENTRASFQTTHALCQALFRLQQPGDHVLYRSHVIEEREYRFLGQWVEGDVTYTYKERRDQATYECFAVEVVDDNEIFIMEAGVNC</sequence>
<keyword evidence="3" id="KW-1185">Reference proteome</keyword>
<dbReference type="AlphaFoldDB" id="A0AAW0TWW2"/>
<evidence type="ECO:0000259" key="1">
    <source>
        <dbReference type="Pfam" id="PF23073"/>
    </source>
</evidence>
<proteinExistence type="predicted"/>
<name>A0AAW0TWW2_SCYPA</name>
<accession>A0AAW0TWW2</accession>
<dbReference type="Proteomes" id="UP001487740">
    <property type="component" value="Unassembled WGS sequence"/>
</dbReference>
<evidence type="ECO:0000313" key="3">
    <source>
        <dbReference type="Proteomes" id="UP001487740"/>
    </source>
</evidence>
<dbReference type="InterPro" id="IPR055473">
    <property type="entry name" value="DUF7045"/>
</dbReference>
<dbReference type="EMBL" id="JARAKH010000023">
    <property type="protein sequence ID" value="KAK8392041.1"/>
    <property type="molecule type" value="Genomic_DNA"/>
</dbReference>
<gene>
    <name evidence="2" type="ORF">O3P69_017569</name>
</gene>
<feature type="domain" description="DUF7045" evidence="1">
    <location>
        <begin position="48"/>
        <end position="102"/>
    </location>
</feature>
<reference evidence="2 3" key="1">
    <citation type="submission" date="2023-03" db="EMBL/GenBank/DDBJ databases">
        <title>High-quality genome of Scylla paramamosain provides insights in environmental adaptation.</title>
        <authorList>
            <person name="Zhang L."/>
        </authorList>
    </citation>
    <scope>NUCLEOTIDE SEQUENCE [LARGE SCALE GENOMIC DNA]</scope>
    <source>
        <strain evidence="2">LZ_2023a</strain>
        <tissue evidence="2">Muscle</tissue>
    </source>
</reference>
<evidence type="ECO:0000313" key="2">
    <source>
        <dbReference type="EMBL" id="KAK8392041.1"/>
    </source>
</evidence>
<organism evidence="2 3">
    <name type="scientific">Scylla paramamosain</name>
    <name type="common">Mud crab</name>
    <dbReference type="NCBI Taxonomy" id="85552"/>
    <lineage>
        <taxon>Eukaryota</taxon>
        <taxon>Metazoa</taxon>
        <taxon>Ecdysozoa</taxon>
        <taxon>Arthropoda</taxon>
        <taxon>Crustacea</taxon>
        <taxon>Multicrustacea</taxon>
        <taxon>Malacostraca</taxon>
        <taxon>Eumalacostraca</taxon>
        <taxon>Eucarida</taxon>
        <taxon>Decapoda</taxon>
        <taxon>Pleocyemata</taxon>
        <taxon>Brachyura</taxon>
        <taxon>Eubrachyura</taxon>
        <taxon>Portunoidea</taxon>
        <taxon>Portunidae</taxon>
        <taxon>Portuninae</taxon>
        <taxon>Scylla</taxon>
    </lineage>
</organism>
<comment type="caution">
    <text evidence="2">The sequence shown here is derived from an EMBL/GenBank/DDBJ whole genome shotgun (WGS) entry which is preliminary data.</text>
</comment>
<dbReference type="Pfam" id="PF23073">
    <property type="entry name" value="DUF7045"/>
    <property type="match status" value="1"/>
</dbReference>
<protein>
    <recommendedName>
        <fullName evidence="1">DUF7045 domain-containing protein</fullName>
    </recommendedName>
</protein>